<proteinExistence type="predicted"/>
<dbReference type="InterPro" id="IPR018391">
    <property type="entry name" value="PQQ_b-propeller_rpt"/>
</dbReference>
<keyword evidence="1" id="KW-0812">Transmembrane</keyword>
<feature type="transmembrane region" description="Helical" evidence="1">
    <location>
        <begin position="617"/>
        <end position="637"/>
    </location>
</feature>
<dbReference type="SUPFAM" id="SSF82171">
    <property type="entry name" value="DPP6 N-terminal domain-like"/>
    <property type="match status" value="1"/>
</dbReference>
<dbReference type="InterPro" id="IPR002372">
    <property type="entry name" value="PQQ_rpt_dom"/>
</dbReference>
<evidence type="ECO:0000256" key="1">
    <source>
        <dbReference type="SAM" id="Phobius"/>
    </source>
</evidence>
<keyword evidence="1" id="KW-1133">Transmembrane helix</keyword>
<sequence length="1063" mass="119809">MPGKISIIAQVVRWFALLLFILLPVTILLVIYFRPVYEPINPTTVANYKIFKFADKKKLVKLPFPVFSNLRFLYSQIRMELPPHQSTPIKIEIRGDGPSGPVLAERLVWNPNPEPQNETTTLDFFSWQHRSFFLTISGNNVEELSSLKFYFIIGDRISDLFRPDDPWETFGLGKLHLMVFIALCSFYLLFGPTCLMARVCEIRGWSPSESKRDAISLTLFWTILASSVFLAYSILVDIYLPEFSFCNGHWTTAVLHVTRSKDIPHIPFFNYAPGQAMFYSTIFWLAAKAGFPPGDVIHDEVSHRVVQFIIATIANIALYFFSVRFWKKNKLPGARLFPLLIFAMLSLWPEMIVSYLSSGVHTGVQAGLFPAIFIAFLIVSHRLSESPDWKFILLFGMIGGLAILWRNELAILPFILIALILIARGDRKGSFKIGSALIVCTILLPLAIMFYNKNEYNKFALHDSGQFSIVPINNIGYGYNDNSKGIIFWDCQTARLGHYMNKDLNPTDSGNAKYQQQYYFKHLLSTPSDLLISWSRRIPQHIFGVVSKAMPACDNVAQRFDKWFKPVGGHFIWLLLGANLFFMPFAIASFGRLTLFALLPAVFGLGIVGFAGSGIGYFPYIFLTFILALVMGMAGVWKQLSRFYDYLLTGKTLSVDNEAAVNHRKLSLANGAVVILAAILYVCIILGMNGYDPIAFNHMSPSQINEQDRMQRIYNGNKHMDTLQIRWFHPAPYVTYPFDDGHLLPYKDKAIFDQAGDLVIIDPATGHISSKRPFPHSTGCIEGFFTIHNGKLFIAEYGNKGEQVLRVVDIETGNTLHQAPTNYYIYSNIEADEHSIYFNAPTKGTYHIVKHSYTSSAGKKSGSADGSWLLEELPALSNLALSNDTIFSGTLKDGKFIAIDKKTGNIRWEFQGRGNSHATPVVLEDSVIYSDKTGMIYQLDIQTGKLLKQVDADMEVFKGIEYKDGIVYLGSWSGSFVAANLQEEKIIWRTQGRGAVMSTPLSHQKAIYVGAGTWLMKIDPVDGRVLWEINLGMFINDTPLILDQMILIRGYYGVYGVEELRTG</sequence>
<evidence type="ECO:0000259" key="2">
    <source>
        <dbReference type="Pfam" id="PF13360"/>
    </source>
</evidence>
<keyword evidence="1" id="KW-0472">Membrane</keyword>
<accession>A0A7T0G3D9</accession>
<dbReference type="InterPro" id="IPR015943">
    <property type="entry name" value="WD40/YVTN_repeat-like_dom_sf"/>
</dbReference>
<reference evidence="4" key="1">
    <citation type="submission" date="2020-02" db="EMBL/GenBank/DDBJ databases">
        <title>Genomic and physiological characterization of two novel Nitrospinaceae genera.</title>
        <authorList>
            <person name="Mueller A.J."/>
            <person name="Jung M.-Y."/>
            <person name="Strachan C.R."/>
            <person name="Herbold C.W."/>
            <person name="Kirkegaard R.H."/>
            <person name="Daims H."/>
        </authorList>
    </citation>
    <scope>NUCLEOTIDE SEQUENCE [LARGE SCALE GENOMIC DNA]</scope>
</reference>
<dbReference type="Proteomes" id="UP000594464">
    <property type="component" value="Chromosome"/>
</dbReference>
<evidence type="ECO:0000313" key="4">
    <source>
        <dbReference type="Proteomes" id="UP000594464"/>
    </source>
</evidence>
<protein>
    <submittedName>
        <fullName evidence="3">PQQ-like beta-propeller repeat protein</fullName>
    </submittedName>
</protein>
<feature type="transmembrane region" description="Helical" evidence="1">
    <location>
        <begin position="567"/>
        <end position="587"/>
    </location>
</feature>
<dbReference type="AlphaFoldDB" id="A0A7T0G3D9"/>
<name>A0A7T0G3D9_9BACT</name>
<feature type="transmembrane region" description="Helical" evidence="1">
    <location>
        <begin position="12"/>
        <end position="33"/>
    </location>
</feature>
<dbReference type="Gene3D" id="2.130.10.10">
    <property type="entry name" value="YVTN repeat-like/Quinoprotein amine dehydrogenase"/>
    <property type="match status" value="2"/>
</dbReference>
<dbReference type="PANTHER" id="PTHR34512">
    <property type="entry name" value="CELL SURFACE PROTEIN"/>
    <property type="match status" value="1"/>
</dbReference>
<dbReference type="Pfam" id="PF13360">
    <property type="entry name" value="PQQ_2"/>
    <property type="match status" value="1"/>
</dbReference>
<evidence type="ECO:0000313" key="3">
    <source>
        <dbReference type="EMBL" id="QPJ65280.1"/>
    </source>
</evidence>
<feature type="domain" description="Pyrrolo-quinoline quinone repeat" evidence="2">
    <location>
        <begin position="933"/>
        <end position="1028"/>
    </location>
</feature>
<organism evidence="3 4">
    <name type="scientific">Candidatus Nitrohelix vancouverensis</name>
    <dbReference type="NCBI Taxonomy" id="2705534"/>
    <lineage>
        <taxon>Bacteria</taxon>
        <taxon>Pseudomonadati</taxon>
        <taxon>Nitrospinota/Tectimicrobiota group</taxon>
        <taxon>Nitrospinota</taxon>
        <taxon>Nitrospinia</taxon>
        <taxon>Nitrospinales</taxon>
        <taxon>Nitrospinaceae</taxon>
        <taxon>Candidatus Nitrohelix</taxon>
    </lineage>
</organism>
<dbReference type="EMBL" id="CP048620">
    <property type="protein sequence ID" value="QPJ65280.1"/>
    <property type="molecule type" value="Genomic_DNA"/>
</dbReference>
<feature type="transmembrane region" description="Helical" evidence="1">
    <location>
        <begin position="337"/>
        <end position="356"/>
    </location>
</feature>
<feature type="transmembrane region" description="Helical" evidence="1">
    <location>
        <begin position="671"/>
        <end position="691"/>
    </location>
</feature>
<feature type="transmembrane region" description="Helical" evidence="1">
    <location>
        <begin position="175"/>
        <end position="197"/>
    </location>
</feature>
<dbReference type="Gene3D" id="2.40.10.480">
    <property type="match status" value="1"/>
</dbReference>
<dbReference type="SUPFAM" id="SSF50998">
    <property type="entry name" value="Quinoprotein alcohol dehydrogenase-like"/>
    <property type="match status" value="1"/>
</dbReference>
<feature type="transmembrane region" description="Helical" evidence="1">
    <location>
        <begin position="305"/>
        <end position="325"/>
    </location>
</feature>
<dbReference type="PANTHER" id="PTHR34512:SF30">
    <property type="entry name" value="OUTER MEMBRANE PROTEIN ASSEMBLY FACTOR BAMB"/>
    <property type="match status" value="1"/>
</dbReference>
<feature type="transmembrane region" description="Helical" evidence="1">
    <location>
        <begin position="362"/>
        <end position="379"/>
    </location>
</feature>
<dbReference type="SMART" id="SM00564">
    <property type="entry name" value="PQQ"/>
    <property type="match status" value="5"/>
</dbReference>
<dbReference type="InterPro" id="IPR011047">
    <property type="entry name" value="Quinoprotein_ADH-like_sf"/>
</dbReference>
<feature type="transmembrane region" description="Helical" evidence="1">
    <location>
        <begin position="218"/>
        <end position="240"/>
    </location>
</feature>
<gene>
    <name evidence="3" type="ORF">G3M78_07720</name>
</gene>
<dbReference type="KEGG" id="nva:G3M78_07720"/>
<feature type="transmembrane region" description="Helical" evidence="1">
    <location>
        <begin position="391"/>
        <end position="421"/>
    </location>
</feature>
<feature type="transmembrane region" description="Helical" evidence="1">
    <location>
        <begin position="433"/>
        <end position="451"/>
    </location>
</feature>